<dbReference type="Proteomes" id="UP000799755">
    <property type="component" value="Unassembled WGS sequence"/>
</dbReference>
<reference evidence="1" key="1">
    <citation type="journal article" date="2020" name="Stud. Mycol.">
        <title>101 Dothideomycetes genomes: a test case for predicting lifestyles and emergence of pathogens.</title>
        <authorList>
            <person name="Haridas S."/>
            <person name="Albert R."/>
            <person name="Binder M."/>
            <person name="Bloem J."/>
            <person name="Labutti K."/>
            <person name="Salamov A."/>
            <person name="Andreopoulos B."/>
            <person name="Baker S."/>
            <person name="Barry K."/>
            <person name="Bills G."/>
            <person name="Bluhm B."/>
            <person name="Cannon C."/>
            <person name="Castanera R."/>
            <person name="Culley D."/>
            <person name="Daum C."/>
            <person name="Ezra D."/>
            <person name="Gonzalez J."/>
            <person name="Henrissat B."/>
            <person name="Kuo A."/>
            <person name="Liang C."/>
            <person name="Lipzen A."/>
            <person name="Lutzoni F."/>
            <person name="Magnuson J."/>
            <person name="Mondo S."/>
            <person name="Nolan M."/>
            <person name="Ohm R."/>
            <person name="Pangilinan J."/>
            <person name="Park H.-J."/>
            <person name="Ramirez L."/>
            <person name="Alfaro M."/>
            <person name="Sun H."/>
            <person name="Tritt A."/>
            <person name="Yoshinaga Y."/>
            <person name="Zwiers L.-H."/>
            <person name="Turgeon B."/>
            <person name="Goodwin S."/>
            <person name="Spatafora J."/>
            <person name="Crous P."/>
            <person name="Grigoriev I."/>
        </authorList>
    </citation>
    <scope>NUCLEOTIDE SEQUENCE</scope>
    <source>
        <strain evidence="1">ATCC 200398</strain>
    </source>
</reference>
<gene>
    <name evidence="1" type="ORF">BDR25DRAFT_329214</name>
</gene>
<sequence>MKAIKVVQAGELAIQDVEIPKLRQGYCLVKTIAVALNPTDFKHLHFIPCNGCTLGCDVAGTVEEVGPDSALKKGDRVAGFVHGANAVHPEDGTYGEYALVREGILFRIPGSLSYEEAASLPVAIATVGMGLWQTLKLPLPTEQVSQKFPVLIYGGSTATGTVAIQMAKMSGLEVITTCSPGNFDLVKSLGASEAFDYHDPDCGEKIRKFTKDKLYHALDCISEEATAVICSTALSHDTSSQPVLYCCTLPVEFPRKDALTKFILGYTAMGEAFFKFADFPANTNDYESTKTFFGLRHHPIEVRDGGLEGIPLGLEVMKAGQVRAKKLVYRIA</sequence>
<comment type="caution">
    <text evidence="1">The sequence shown here is derived from an EMBL/GenBank/DDBJ whole genome shotgun (WGS) entry which is preliminary data.</text>
</comment>
<organism evidence="1 2">
    <name type="scientific">Lindgomyces ingoldianus</name>
    <dbReference type="NCBI Taxonomy" id="673940"/>
    <lineage>
        <taxon>Eukaryota</taxon>
        <taxon>Fungi</taxon>
        <taxon>Dikarya</taxon>
        <taxon>Ascomycota</taxon>
        <taxon>Pezizomycotina</taxon>
        <taxon>Dothideomycetes</taxon>
        <taxon>Pleosporomycetidae</taxon>
        <taxon>Pleosporales</taxon>
        <taxon>Lindgomycetaceae</taxon>
        <taxon>Lindgomyces</taxon>
    </lineage>
</organism>
<evidence type="ECO:0000313" key="2">
    <source>
        <dbReference type="Proteomes" id="UP000799755"/>
    </source>
</evidence>
<keyword evidence="2" id="KW-1185">Reference proteome</keyword>
<dbReference type="EMBL" id="MU003537">
    <property type="protein sequence ID" value="KAF2464414.1"/>
    <property type="molecule type" value="Genomic_DNA"/>
</dbReference>
<accession>A0ACB6QBJ3</accession>
<evidence type="ECO:0000313" key="1">
    <source>
        <dbReference type="EMBL" id="KAF2464414.1"/>
    </source>
</evidence>
<name>A0ACB6QBJ3_9PLEO</name>
<protein>
    <submittedName>
        <fullName evidence="1">Oxidoreductase-like protein</fullName>
    </submittedName>
</protein>
<proteinExistence type="predicted"/>